<dbReference type="CDD" id="cd00293">
    <property type="entry name" value="USP-like"/>
    <property type="match status" value="1"/>
</dbReference>
<protein>
    <submittedName>
        <fullName evidence="1">Universal stress protein</fullName>
    </submittedName>
</protein>
<dbReference type="AlphaFoldDB" id="A0A7S7SJK8"/>
<dbReference type="Gene3D" id="3.40.50.12370">
    <property type="match status" value="1"/>
</dbReference>
<dbReference type="KEGG" id="pfer:IRI77_29125"/>
<accession>A0A7S7SJK8</accession>
<proteinExistence type="predicted"/>
<dbReference type="SUPFAM" id="SSF52402">
    <property type="entry name" value="Adenine nucleotide alpha hydrolases-like"/>
    <property type="match status" value="2"/>
</dbReference>
<reference evidence="1 2" key="1">
    <citation type="submission" date="2020-10" db="EMBL/GenBank/DDBJ databases">
        <title>Complete genome sequence of Paludibaculum fermentans P105T, a facultatively anaerobic acidobacterium capable of dissimilatory Fe(III) reduction.</title>
        <authorList>
            <person name="Dedysh S.N."/>
            <person name="Beletsky A.V."/>
            <person name="Kulichevskaya I.S."/>
            <person name="Mardanov A.V."/>
            <person name="Ravin N.V."/>
        </authorList>
    </citation>
    <scope>NUCLEOTIDE SEQUENCE [LARGE SCALE GENOMIC DNA]</scope>
    <source>
        <strain evidence="1 2">P105</strain>
    </source>
</reference>
<sequence>MRNQFGRRLLFPTSFSDACFRTTPVLSEWMDDPEARLTLLHVYDTKKSSRREIERQLHSFFAEADQYGRCERILLAGDPKTQILEHCRRHRYDLLFLPASEPTGFPRIGHRSLRASLLREGHVPVWTNSDFSRSGAKRQSPKNVAYVMTNEPNWKEHCVEAAAAAARWNAVFHVIYVFPVPDVDDGTLAGDLFTGRDAGPLEALRAIVSQLSVTFKVHTSTGHERFEVRRLLKEAQADLAFMSSSKAMTRGLFGLRMSPVLNSVQCQFVCFPDNPRPEVLEQPRLVDQLALPDAG</sequence>
<dbReference type="RefSeq" id="WP_194448482.1">
    <property type="nucleotide sequence ID" value="NZ_CP063849.1"/>
</dbReference>
<name>A0A7S7SJK8_PALFE</name>
<gene>
    <name evidence="1" type="ORF">IRI77_29125</name>
</gene>
<evidence type="ECO:0000313" key="1">
    <source>
        <dbReference type="EMBL" id="QOY86813.1"/>
    </source>
</evidence>
<evidence type="ECO:0000313" key="2">
    <source>
        <dbReference type="Proteomes" id="UP000593892"/>
    </source>
</evidence>
<dbReference type="EMBL" id="CP063849">
    <property type="protein sequence ID" value="QOY86813.1"/>
    <property type="molecule type" value="Genomic_DNA"/>
</dbReference>
<dbReference type="Proteomes" id="UP000593892">
    <property type="component" value="Chromosome"/>
</dbReference>
<keyword evidence="2" id="KW-1185">Reference proteome</keyword>
<organism evidence="1 2">
    <name type="scientific">Paludibaculum fermentans</name>
    <dbReference type="NCBI Taxonomy" id="1473598"/>
    <lineage>
        <taxon>Bacteria</taxon>
        <taxon>Pseudomonadati</taxon>
        <taxon>Acidobacteriota</taxon>
        <taxon>Terriglobia</taxon>
        <taxon>Bryobacterales</taxon>
        <taxon>Bryobacteraceae</taxon>
        <taxon>Paludibaculum</taxon>
    </lineage>
</organism>